<evidence type="ECO:0000256" key="10">
    <source>
        <dbReference type="ARBA" id="ARBA00023136"/>
    </source>
</evidence>
<dbReference type="SMART" id="SM00369">
    <property type="entry name" value="LRR_TYP"/>
    <property type="match status" value="7"/>
</dbReference>
<dbReference type="Pfam" id="PF08263">
    <property type="entry name" value="LRRNT_2"/>
    <property type="match status" value="1"/>
</dbReference>
<sequence>MGIPTMSLVFILLAVMLQQKIQGSQEPACHMNDLTALKGFTKCLEPDIGGWNWSSSNCCSFTGITCDNSSVLYGRVVGLELGNKRLTGTICESLVGLEQLRILNLSLNSLHGKIPANLFRFRNLEVLDLSNNYLVGPLPSAIHLPSIKYLDLSKNYFSSFISMQFCTSSSHIQYLDLERNFFGEGSIYLENCTSLQYVFLNGNGLSGTFPENLFWLQHLRVLHLQQNQFSGPLSYRIGNLSNLVELDISLNDFSGSLPDFFGRLRKLESFSASSNRLTGLLPASLVNSASLLRIDLHNNSLDDPIRINCSAMAQVTSLDLASNNFQGPVPASLSSCQSLRALDLARNKLGGVVPFEFRNLHALEFLSLGNSSINNISTALEILQHCKNLTILDLGLNFYQEEMPSNVNLQFTSLTALIIPFCHLRGSLPVWLSSSNMLQSLDLSWNSLGGSLPSWIENLVHKTALLKESCEHISLVKSKEQGRPRLVYDNICNLPPTIDLSHNKFIGPIWPSFGNLKNLHVLNLEENNLSGSIPDSISGMTSLEVLVLSRNNLSGEIPYSLVHLSFLSVFNVSYNRLYGDTPSGGQFMTFPDSSFDGNQALCPRLVAPCQRKQIPPVVSPGKKMKIMDWNFGIGAAIGFLLTVFFCFKSGWLIPIGRRGSLPIWLSSSKMLQLLDLSWNSLEGSIPSWMGKFEYLFYLDLSNNSFSGEIPECISLNLHVLSLEENNISRSIPDSISGMTSLEVLDLSPNNISGDIPHSLVHLSFLSVFNVSYNRLYGETPSEGQFMTFPEASFEGNEALCPRLLAPCQTK</sequence>
<evidence type="ECO:0000256" key="13">
    <source>
        <dbReference type="SAM" id="SignalP"/>
    </source>
</evidence>
<feature type="signal peptide" evidence="13">
    <location>
        <begin position="1"/>
        <end position="23"/>
    </location>
</feature>
<evidence type="ECO:0000256" key="12">
    <source>
        <dbReference type="SAM" id="Phobius"/>
    </source>
</evidence>
<dbReference type="AlphaFoldDB" id="A0A5B6WMN7"/>
<comment type="caution">
    <text evidence="15">The sequence shown here is derived from an EMBL/GenBank/DDBJ whole genome shotgun (WGS) entry which is preliminary data.</text>
</comment>
<keyword evidence="7 13" id="KW-0732">Signal</keyword>
<evidence type="ECO:0000256" key="2">
    <source>
        <dbReference type="ARBA" id="ARBA00004236"/>
    </source>
</evidence>
<keyword evidence="15" id="KW-0675">Receptor</keyword>
<keyword evidence="9 12" id="KW-1133">Transmembrane helix</keyword>
<reference evidence="16" key="1">
    <citation type="journal article" date="2019" name="Plant Biotechnol. J.">
        <title>Genome sequencing of the Australian wild diploid species Gossypium australe highlights disease resistance and delayed gland morphogenesis.</title>
        <authorList>
            <person name="Cai Y."/>
            <person name="Cai X."/>
            <person name="Wang Q."/>
            <person name="Wang P."/>
            <person name="Zhang Y."/>
            <person name="Cai C."/>
            <person name="Xu Y."/>
            <person name="Wang K."/>
            <person name="Zhou Z."/>
            <person name="Wang C."/>
            <person name="Geng S."/>
            <person name="Li B."/>
            <person name="Dong Q."/>
            <person name="Hou Y."/>
            <person name="Wang H."/>
            <person name="Ai P."/>
            <person name="Liu Z."/>
            <person name="Yi F."/>
            <person name="Sun M."/>
            <person name="An G."/>
            <person name="Cheng J."/>
            <person name="Zhang Y."/>
            <person name="Shi Q."/>
            <person name="Xie Y."/>
            <person name="Shi X."/>
            <person name="Chang Y."/>
            <person name="Huang F."/>
            <person name="Chen Y."/>
            <person name="Hong S."/>
            <person name="Mi L."/>
            <person name="Sun Q."/>
            <person name="Zhang L."/>
            <person name="Zhou B."/>
            <person name="Peng R."/>
            <person name="Zhang X."/>
            <person name="Liu F."/>
        </authorList>
    </citation>
    <scope>NUCLEOTIDE SEQUENCE [LARGE SCALE GENOMIC DNA]</scope>
    <source>
        <strain evidence="16">cv. PA1801</strain>
    </source>
</reference>
<comment type="subcellular location">
    <subcellularLocation>
        <location evidence="2">Cell membrane</location>
    </subcellularLocation>
    <subcellularLocation>
        <location evidence="1">Membrane</location>
        <topology evidence="1">Single-pass membrane protein</topology>
    </subcellularLocation>
</comment>
<protein>
    <submittedName>
        <fullName evidence="15">Phytosulfokine receptor 1-like</fullName>
    </submittedName>
</protein>
<dbReference type="PANTHER" id="PTHR48060:SF18">
    <property type="entry name" value="PROTEIN KINASE, PLANT-TYPE, PUTATIVE-RELATED"/>
    <property type="match status" value="1"/>
</dbReference>
<dbReference type="Pfam" id="PF00560">
    <property type="entry name" value="LRR_1"/>
    <property type="match status" value="4"/>
</dbReference>
<name>A0A5B6WMN7_9ROSI</name>
<dbReference type="Proteomes" id="UP000325315">
    <property type="component" value="Unassembled WGS sequence"/>
</dbReference>
<feature type="domain" description="Leucine-rich repeat-containing N-terminal plant-type" evidence="14">
    <location>
        <begin position="32"/>
        <end position="67"/>
    </location>
</feature>
<evidence type="ECO:0000256" key="3">
    <source>
        <dbReference type="ARBA" id="ARBA00009592"/>
    </source>
</evidence>
<keyword evidence="6 12" id="KW-0812">Transmembrane</keyword>
<dbReference type="PROSITE" id="PS51450">
    <property type="entry name" value="LRR"/>
    <property type="match status" value="2"/>
</dbReference>
<dbReference type="SUPFAM" id="SSF52047">
    <property type="entry name" value="RNI-like"/>
    <property type="match status" value="2"/>
</dbReference>
<keyword evidence="11" id="KW-0325">Glycoprotein</keyword>
<dbReference type="Pfam" id="PF13855">
    <property type="entry name" value="LRR_8"/>
    <property type="match status" value="4"/>
</dbReference>
<feature type="transmembrane region" description="Helical" evidence="12">
    <location>
        <begin position="629"/>
        <end position="647"/>
    </location>
</feature>
<dbReference type="FunFam" id="3.80.10.10:FF:000213">
    <property type="entry name" value="Tyrosine-sulfated glycopeptide receptor 1"/>
    <property type="match status" value="2"/>
</dbReference>
<dbReference type="InterPro" id="IPR001611">
    <property type="entry name" value="Leu-rich_rpt"/>
</dbReference>
<dbReference type="EMBL" id="SMMG02000002">
    <property type="protein sequence ID" value="KAA3482528.1"/>
    <property type="molecule type" value="Genomic_DNA"/>
</dbReference>
<feature type="chain" id="PRO_5023118602" evidence="13">
    <location>
        <begin position="24"/>
        <end position="810"/>
    </location>
</feature>
<evidence type="ECO:0000256" key="5">
    <source>
        <dbReference type="ARBA" id="ARBA00022614"/>
    </source>
</evidence>
<comment type="similarity">
    <text evidence="3">Belongs to the RLP family.</text>
</comment>
<evidence type="ECO:0000256" key="6">
    <source>
        <dbReference type="ARBA" id="ARBA00022692"/>
    </source>
</evidence>
<evidence type="ECO:0000256" key="9">
    <source>
        <dbReference type="ARBA" id="ARBA00022989"/>
    </source>
</evidence>
<dbReference type="InterPro" id="IPR032675">
    <property type="entry name" value="LRR_dom_sf"/>
</dbReference>
<dbReference type="OrthoDB" id="676979at2759"/>
<evidence type="ECO:0000256" key="8">
    <source>
        <dbReference type="ARBA" id="ARBA00022737"/>
    </source>
</evidence>
<dbReference type="Gene3D" id="3.80.10.10">
    <property type="entry name" value="Ribonuclease Inhibitor"/>
    <property type="match status" value="4"/>
</dbReference>
<evidence type="ECO:0000256" key="11">
    <source>
        <dbReference type="ARBA" id="ARBA00023180"/>
    </source>
</evidence>
<dbReference type="InterPro" id="IPR013210">
    <property type="entry name" value="LRR_N_plant-typ"/>
</dbReference>
<accession>A0A5B6WMN7</accession>
<keyword evidence="5" id="KW-0433">Leucine-rich repeat</keyword>
<evidence type="ECO:0000313" key="15">
    <source>
        <dbReference type="EMBL" id="KAA3482528.1"/>
    </source>
</evidence>
<organism evidence="15 16">
    <name type="scientific">Gossypium australe</name>
    <dbReference type="NCBI Taxonomy" id="47621"/>
    <lineage>
        <taxon>Eukaryota</taxon>
        <taxon>Viridiplantae</taxon>
        <taxon>Streptophyta</taxon>
        <taxon>Embryophyta</taxon>
        <taxon>Tracheophyta</taxon>
        <taxon>Spermatophyta</taxon>
        <taxon>Magnoliopsida</taxon>
        <taxon>eudicotyledons</taxon>
        <taxon>Gunneridae</taxon>
        <taxon>Pentapetalae</taxon>
        <taxon>rosids</taxon>
        <taxon>malvids</taxon>
        <taxon>Malvales</taxon>
        <taxon>Malvaceae</taxon>
        <taxon>Malvoideae</taxon>
        <taxon>Gossypium</taxon>
    </lineage>
</organism>
<evidence type="ECO:0000256" key="7">
    <source>
        <dbReference type="ARBA" id="ARBA00022729"/>
    </source>
</evidence>
<dbReference type="InterPro" id="IPR003591">
    <property type="entry name" value="Leu-rich_rpt_typical-subtyp"/>
</dbReference>
<keyword evidence="4" id="KW-1003">Cell membrane</keyword>
<dbReference type="FunFam" id="3.80.10.10:FF:000095">
    <property type="entry name" value="LRR receptor-like serine/threonine-protein kinase GSO1"/>
    <property type="match status" value="2"/>
</dbReference>
<evidence type="ECO:0000259" key="14">
    <source>
        <dbReference type="Pfam" id="PF08263"/>
    </source>
</evidence>
<keyword evidence="16" id="KW-1185">Reference proteome</keyword>
<keyword evidence="10 12" id="KW-0472">Membrane</keyword>
<dbReference type="GO" id="GO:0005886">
    <property type="term" value="C:plasma membrane"/>
    <property type="evidence" value="ECO:0007669"/>
    <property type="project" value="UniProtKB-SubCell"/>
</dbReference>
<evidence type="ECO:0000256" key="4">
    <source>
        <dbReference type="ARBA" id="ARBA00022475"/>
    </source>
</evidence>
<dbReference type="InterPro" id="IPR053211">
    <property type="entry name" value="DNA_repair-toleration"/>
</dbReference>
<proteinExistence type="inferred from homology"/>
<gene>
    <name evidence="15" type="ORF">EPI10_004766</name>
</gene>
<evidence type="ECO:0000313" key="16">
    <source>
        <dbReference type="Proteomes" id="UP000325315"/>
    </source>
</evidence>
<dbReference type="PANTHER" id="PTHR48060">
    <property type="entry name" value="DNA DAMAGE-REPAIR/TOLERATION PROTEIN DRT100"/>
    <property type="match status" value="1"/>
</dbReference>
<evidence type="ECO:0000256" key="1">
    <source>
        <dbReference type="ARBA" id="ARBA00004167"/>
    </source>
</evidence>
<keyword evidence="8" id="KW-0677">Repeat</keyword>